<evidence type="ECO:0000313" key="2">
    <source>
        <dbReference type="EMBL" id="STZ28285.1"/>
    </source>
</evidence>
<proteinExistence type="predicted"/>
<dbReference type="AlphaFoldDB" id="A0A378RMS8"/>
<dbReference type="PANTHER" id="PTHR43143">
    <property type="entry name" value="METALLOPHOSPHOESTERASE, CALCINEURIN SUPERFAMILY"/>
    <property type="match status" value="1"/>
</dbReference>
<dbReference type="InterPro" id="IPR004843">
    <property type="entry name" value="Calcineurin-like_PHP"/>
</dbReference>
<evidence type="ECO:0000313" key="3">
    <source>
        <dbReference type="Proteomes" id="UP000255024"/>
    </source>
</evidence>
<reference evidence="2 3" key="1">
    <citation type="submission" date="2018-06" db="EMBL/GenBank/DDBJ databases">
        <authorList>
            <consortium name="Pathogen Informatics"/>
            <person name="Doyle S."/>
        </authorList>
    </citation>
    <scope>NUCLEOTIDE SEQUENCE [LARGE SCALE GENOMIC DNA]</scope>
    <source>
        <strain evidence="2 3">NCTC11179</strain>
    </source>
</reference>
<sequence>MKRSEFLRTVALGTLATAIPFDVQADTSSLLKKKETLSFGIITDLHQDLTFDAPQRLQAFVDEMNEKQVDFIIQLGDFCVPKKENQIILDIWNSFQGDAFHVIGNHEFDENKSLEQIMDFFELKQNYYSFDRKGYHFVVLDGNGKIPGNDAARYPSYFHKAQLEWMEHDINSSPLPTIVFIHQGLDHNGVHNREAVRILLDNCNKKAGYTKVKVVFSGHHHMDYTNVINGIHYVQINSAVYRWLGEPYNNTSFPPEAYKKYPYLRNMGYYKEPLWAQVQITSDELKLTGKESPWYGDSPVDLGEPIVSWNYVSVAKISDRLIKL</sequence>
<dbReference type="InterPro" id="IPR051918">
    <property type="entry name" value="STPP_CPPED1"/>
</dbReference>
<dbReference type="SUPFAM" id="SSF56300">
    <property type="entry name" value="Metallo-dependent phosphatases"/>
    <property type="match status" value="1"/>
</dbReference>
<dbReference type="Gene3D" id="3.60.21.10">
    <property type="match status" value="1"/>
</dbReference>
<dbReference type="EMBL" id="UGQL01000001">
    <property type="protein sequence ID" value="STZ28285.1"/>
    <property type="molecule type" value="Genomic_DNA"/>
</dbReference>
<dbReference type="Pfam" id="PF00149">
    <property type="entry name" value="Metallophos"/>
    <property type="match status" value="1"/>
</dbReference>
<keyword evidence="2" id="KW-0378">Hydrolase</keyword>
<accession>A0A378RMS8</accession>
<organism evidence="2 3">
    <name type="scientific">Myroides odoratus</name>
    <name type="common">Flavobacterium odoratum</name>
    <dbReference type="NCBI Taxonomy" id="256"/>
    <lineage>
        <taxon>Bacteria</taxon>
        <taxon>Pseudomonadati</taxon>
        <taxon>Bacteroidota</taxon>
        <taxon>Flavobacteriia</taxon>
        <taxon>Flavobacteriales</taxon>
        <taxon>Flavobacteriaceae</taxon>
        <taxon>Myroides</taxon>
    </lineage>
</organism>
<dbReference type="PANTHER" id="PTHR43143:SF1">
    <property type="entry name" value="SERINE_THREONINE-PROTEIN PHOSPHATASE CPPED1"/>
    <property type="match status" value="1"/>
</dbReference>
<dbReference type="EC" id="3.1.4.17" evidence="2"/>
<dbReference type="InterPro" id="IPR029052">
    <property type="entry name" value="Metallo-depent_PP-like"/>
</dbReference>
<protein>
    <submittedName>
        <fullName evidence="2">3',5'-cyclic adenosine monophosphate phosphodiesterase CpdA</fullName>
        <ecNumber evidence="2">3.1.4.17</ecNumber>
    </submittedName>
</protein>
<dbReference type="RefSeq" id="WP_115091220.1">
    <property type="nucleotide sequence ID" value="NZ_CP068107.1"/>
</dbReference>
<keyword evidence="3" id="KW-1185">Reference proteome</keyword>
<name>A0A378RMS8_MYROD</name>
<dbReference type="Proteomes" id="UP000255024">
    <property type="component" value="Unassembled WGS sequence"/>
</dbReference>
<dbReference type="GO" id="GO:0004114">
    <property type="term" value="F:3',5'-cyclic-nucleotide phosphodiesterase activity"/>
    <property type="evidence" value="ECO:0007669"/>
    <property type="project" value="UniProtKB-EC"/>
</dbReference>
<gene>
    <name evidence="2" type="primary">cpdA</name>
    <name evidence="2" type="ORF">NCTC11179_01827</name>
</gene>
<evidence type="ECO:0000259" key="1">
    <source>
        <dbReference type="Pfam" id="PF00149"/>
    </source>
</evidence>
<feature type="domain" description="Calcineurin-like phosphoesterase" evidence="1">
    <location>
        <begin position="38"/>
        <end position="222"/>
    </location>
</feature>